<dbReference type="PROSITE" id="PS51750">
    <property type="entry name" value="BRO_N"/>
    <property type="match status" value="1"/>
</dbReference>
<protein>
    <submittedName>
        <fullName evidence="3">BRO family, N-terminal domain</fullName>
    </submittedName>
</protein>
<sequence length="248" mass="28318">MKTLTFQNITLVPAKVDNQIWLSSSDLANALGYAQSRAITKLYNENADEFTYGMTTLVDNPRMKNAKIRIFSLRGCHLVAMFSRTTVAKEFRKWVLDILDKEVGIQTTAADRTPLRQAISALVGAKRIGYDVAYSMVHQRFGVKHIDELTPSQLNAAIEYVHSLTLDTQNEHNALWRLIGILEHERISNELNKLQNILSAADAQLRRIRASRGLIYDAFGEQRISSHNPRLLQEAKNFIDRQHEMKRL</sequence>
<proteinExistence type="predicted"/>
<accession>A0A378R8S3</accession>
<gene>
    <name evidence="3" type="ORF">NCTC10293_02102</name>
</gene>
<feature type="coiled-coil region" evidence="1">
    <location>
        <begin position="184"/>
        <end position="211"/>
    </location>
</feature>
<evidence type="ECO:0000313" key="4">
    <source>
        <dbReference type="Proteomes" id="UP000255279"/>
    </source>
</evidence>
<organism evidence="3 4">
    <name type="scientific">Moraxella caviae</name>
    <dbReference type="NCBI Taxonomy" id="34060"/>
    <lineage>
        <taxon>Bacteria</taxon>
        <taxon>Pseudomonadati</taxon>
        <taxon>Pseudomonadota</taxon>
        <taxon>Gammaproteobacteria</taxon>
        <taxon>Moraxellales</taxon>
        <taxon>Moraxellaceae</taxon>
        <taxon>Moraxella</taxon>
    </lineage>
</organism>
<name>A0A378R8S3_9GAMM</name>
<dbReference type="Proteomes" id="UP000255279">
    <property type="component" value="Unassembled WGS sequence"/>
</dbReference>
<evidence type="ECO:0000259" key="2">
    <source>
        <dbReference type="PROSITE" id="PS51750"/>
    </source>
</evidence>
<dbReference type="RefSeq" id="WP_178034501.1">
    <property type="nucleotide sequence ID" value="NZ_CAACXO010000027.1"/>
</dbReference>
<reference evidence="3 4" key="1">
    <citation type="submission" date="2018-06" db="EMBL/GenBank/DDBJ databases">
        <authorList>
            <consortium name="Pathogen Informatics"/>
            <person name="Doyle S."/>
        </authorList>
    </citation>
    <scope>NUCLEOTIDE SEQUENCE [LARGE SCALE GENOMIC DNA]</scope>
    <source>
        <strain evidence="3 4">NCTC10293</strain>
    </source>
</reference>
<dbReference type="Pfam" id="PF02498">
    <property type="entry name" value="Bro-N"/>
    <property type="match status" value="1"/>
</dbReference>
<dbReference type="AlphaFoldDB" id="A0A378R8S3"/>
<dbReference type="SMART" id="SM01040">
    <property type="entry name" value="Bro-N"/>
    <property type="match status" value="1"/>
</dbReference>
<feature type="domain" description="Bro-N" evidence="2">
    <location>
        <begin position="1"/>
        <end position="107"/>
    </location>
</feature>
<evidence type="ECO:0000313" key="3">
    <source>
        <dbReference type="EMBL" id="STZ14507.1"/>
    </source>
</evidence>
<keyword evidence="1" id="KW-0175">Coiled coil</keyword>
<evidence type="ECO:0000256" key="1">
    <source>
        <dbReference type="SAM" id="Coils"/>
    </source>
</evidence>
<dbReference type="EMBL" id="UGQE01000004">
    <property type="protein sequence ID" value="STZ14507.1"/>
    <property type="molecule type" value="Genomic_DNA"/>
</dbReference>
<dbReference type="InterPro" id="IPR003497">
    <property type="entry name" value="BRO_N_domain"/>
</dbReference>